<proteinExistence type="predicted"/>
<reference evidence="1" key="1">
    <citation type="submission" date="2024-06" db="EMBL/GenBank/DDBJ databases">
        <authorList>
            <person name="Dussert Y."/>
            <person name="Peccoud J."/>
            <person name="Pigeault R."/>
        </authorList>
    </citation>
    <scope>NUCLEOTIDE SEQUENCE</scope>
    <source>
        <strain evidence="1">WArc</strain>
    </source>
</reference>
<dbReference type="EMBL" id="CP157942">
    <property type="protein sequence ID" value="XBS67170.1"/>
    <property type="molecule type" value="Genomic_DNA"/>
</dbReference>
<protein>
    <submittedName>
        <fullName evidence="1">Uncharacterized protein</fullName>
    </submittedName>
</protein>
<evidence type="ECO:0000313" key="1">
    <source>
        <dbReference type="EMBL" id="XBS67170.1"/>
    </source>
</evidence>
<dbReference type="AlphaFoldDB" id="A0AAU7Q2C0"/>
<organism evidence="1">
    <name type="scientific">Wolbachia endosymbiont of Armadillidium arcangelii</name>
    <dbReference type="NCBI Taxonomy" id="3158571"/>
    <lineage>
        <taxon>Bacteria</taxon>
        <taxon>Pseudomonadati</taxon>
        <taxon>Pseudomonadota</taxon>
        <taxon>Alphaproteobacteria</taxon>
        <taxon>Rickettsiales</taxon>
        <taxon>Anaplasmataceae</taxon>
        <taxon>Wolbachieae</taxon>
        <taxon>Wolbachia</taxon>
    </lineage>
</organism>
<dbReference type="RefSeq" id="WP_047759620.1">
    <property type="nucleotide sequence ID" value="NZ_CP157942.1"/>
</dbReference>
<name>A0AAU7Q2C0_9RICK</name>
<accession>A0AAU7Q2C0</accession>
<gene>
    <name evidence="1" type="ORF">ABLO99_00105</name>
</gene>
<sequence>MIDFINFSNDYSEFSEENISSAELNYADYSTYITEHNELSFPDEYLSFFEKDARYIVSMLDENDQKSTDDSYTVVEHNENSLVLKNTLETEYGTVYRYIMLNLKISIMEEMTEVSSECECLINGLYEMDKIILSSDKKELTFILKTRNSLQKVMKVRKF</sequence>